<evidence type="ECO:0000259" key="8">
    <source>
        <dbReference type="PROSITE" id="PS50928"/>
    </source>
</evidence>
<protein>
    <recommendedName>
        <fullName evidence="8">ABC transmembrane type-1 domain-containing protein</fullName>
    </recommendedName>
</protein>
<keyword evidence="10" id="KW-1185">Reference proteome</keyword>
<dbReference type="InterPro" id="IPR000515">
    <property type="entry name" value="MetI-like"/>
</dbReference>
<name>W4L7I3_ENTF1</name>
<reference evidence="9 10" key="1">
    <citation type="journal article" date="2014" name="Nature">
        <title>An environmental bacterial taxon with a large and distinct metabolic repertoire.</title>
        <authorList>
            <person name="Wilson M.C."/>
            <person name="Mori T."/>
            <person name="Ruckert C."/>
            <person name="Uria A.R."/>
            <person name="Helf M.J."/>
            <person name="Takada K."/>
            <person name="Gernert C."/>
            <person name="Steffens U.A."/>
            <person name="Heycke N."/>
            <person name="Schmitt S."/>
            <person name="Rinke C."/>
            <person name="Helfrich E.J."/>
            <person name="Brachmann A.O."/>
            <person name="Gurgui C."/>
            <person name="Wakimoto T."/>
            <person name="Kracht M."/>
            <person name="Crusemann M."/>
            <person name="Hentschel U."/>
            <person name="Abe I."/>
            <person name="Matsunaga S."/>
            <person name="Kalinowski J."/>
            <person name="Takeyama H."/>
            <person name="Piel J."/>
        </authorList>
    </citation>
    <scope>NUCLEOTIDE SEQUENCE [LARGE SCALE GENOMIC DNA]</scope>
    <source>
        <strain evidence="10">TSY1</strain>
    </source>
</reference>
<keyword evidence="4 7" id="KW-0812">Transmembrane</keyword>
<dbReference type="GO" id="GO:0055085">
    <property type="term" value="P:transmembrane transport"/>
    <property type="evidence" value="ECO:0007669"/>
    <property type="project" value="InterPro"/>
</dbReference>
<dbReference type="Gene3D" id="1.10.3720.10">
    <property type="entry name" value="MetI-like"/>
    <property type="match status" value="1"/>
</dbReference>
<evidence type="ECO:0000313" key="9">
    <source>
        <dbReference type="EMBL" id="ETW93281.1"/>
    </source>
</evidence>
<evidence type="ECO:0000313" key="10">
    <source>
        <dbReference type="Proteomes" id="UP000019141"/>
    </source>
</evidence>
<keyword evidence="2 7" id="KW-0813">Transport</keyword>
<dbReference type="PANTHER" id="PTHR43386">
    <property type="entry name" value="OLIGOPEPTIDE TRANSPORT SYSTEM PERMEASE PROTEIN APPC"/>
    <property type="match status" value="1"/>
</dbReference>
<dbReference type="HOGENOM" id="CLU_028518_1_1_7"/>
<comment type="similarity">
    <text evidence="7">Belongs to the binding-protein-dependent transport system permease family.</text>
</comment>
<keyword evidence="5 7" id="KW-1133">Transmembrane helix</keyword>
<feature type="transmembrane region" description="Helical" evidence="7">
    <location>
        <begin position="262"/>
        <end position="284"/>
    </location>
</feature>
<keyword evidence="3" id="KW-1003">Cell membrane</keyword>
<organism evidence="9 10">
    <name type="scientific">Entotheonella factor</name>
    <dbReference type="NCBI Taxonomy" id="1429438"/>
    <lineage>
        <taxon>Bacteria</taxon>
        <taxon>Pseudomonadati</taxon>
        <taxon>Nitrospinota/Tectimicrobiota group</taxon>
        <taxon>Candidatus Tectimicrobiota</taxon>
        <taxon>Candidatus Entotheonellia</taxon>
        <taxon>Candidatus Entotheonellales</taxon>
        <taxon>Candidatus Entotheonellaceae</taxon>
        <taxon>Candidatus Entotheonella</taxon>
    </lineage>
</organism>
<feature type="domain" description="ABC transmembrane type-1" evidence="8">
    <location>
        <begin position="99"/>
        <end position="288"/>
    </location>
</feature>
<evidence type="ECO:0000256" key="2">
    <source>
        <dbReference type="ARBA" id="ARBA00022448"/>
    </source>
</evidence>
<gene>
    <name evidence="9" type="ORF">ETSY1_39905</name>
</gene>
<proteinExistence type="inferred from homology"/>
<evidence type="ECO:0000256" key="3">
    <source>
        <dbReference type="ARBA" id="ARBA00022475"/>
    </source>
</evidence>
<dbReference type="EMBL" id="AZHW01001267">
    <property type="protein sequence ID" value="ETW93281.1"/>
    <property type="molecule type" value="Genomic_DNA"/>
</dbReference>
<dbReference type="PATRIC" id="fig|1429438.4.peg.7479"/>
<dbReference type="Pfam" id="PF12911">
    <property type="entry name" value="OppC_N"/>
    <property type="match status" value="1"/>
</dbReference>
<accession>W4L7I3</accession>
<dbReference type="InterPro" id="IPR035906">
    <property type="entry name" value="MetI-like_sf"/>
</dbReference>
<evidence type="ECO:0000256" key="4">
    <source>
        <dbReference type="ARBA" id="ARBA00022692"/>
    </source>
</evidence>
<dbReference type="InterPro" id="IPR050366">
    <property type="entry name" value="BP-dependent_transpt_permease"/>
</dbReference>
<evidence type="ECO:0000256" key="1">
    <source>
        <dbReference type="ARBA" id="ARBA00004651"/>
    </source>
</evidence>
<dbReference type="AlphaFoldDB" id="W4L7I3"/>
<sequence length="302" mass="32997">MVARRVETELDLAQPETSVARLSSVTQKVRDVFRGAPVLSLIFLAIALICALFAPWIAPYSPVATSPADILAPPNLFSKNILGADNQGRDILSRIIYGAQTSVKVGVLSVLLAAAVGTTVGLLSGVFRGWTDRILMRITDMFLALPYLMVALTAVSLLGASIGNVILVIGLLRWMGFARVLRGEVLKLVEMDFVRLATVAGSSRYRIMLRHVFPNIVNTLLVLGTLEIGLAVIVEASLSFLGLGVPRPLPSWGSMLRDSQQYIYIAWWFPLIPGIAITLLVMSANLTGDWLRDRFDPTRRQL</sequence>
<dbReference type="InterPro" id="IPR025966">
    <property type="entry name" value="OppC_N"/>
</dbReference>
<dbReference type="Pfam" id="PF00528">
    <property type="entry name" value="BPD_transp_1"/>
    <property type="match status" value="1"/>
</dbReference>
<dbReference type="GO" id="GO:0005886">
    <property type="term" value="C:plasma membrane"/>
    <property type="evidence" value="ECO:0007669"/>
    <property type="project" value="UniProtKB-SubCell"/>
</dbReference>
<dbReference type="CDD" id="cd06261">
    <property type="entry name" value="TM_PBP2"/>
    <property type="match status" value="1"/>
</dbReference>
<dbReference type="PROSITE" id="PS50928">
    <property type="entry name" value="ABC_TM1"/>
    <property type="match status" value="1"/>
</dbReference>
<evidence type="ECO:0000256" key="7">
    <source>
        <dbReference type="RuleBase" id="RU363032"/>
    </source>
</evidence>
<feature type="transmembrane region" description="Helical" evidence="7">
    <location>
        <begin position="105"/>
        <end position="127"/>
    </location>
</feature>
<comment type="subcellular location">
    <subcellularLocation>
        <location evidence="1 7">Cell membrane</location>
        <topology evidence="1 7">Multi-pass membrane protein</topology>
    </subcellularLocation>
</comment>
<feature type="transmembrane region" description="Helical" evidence="7">
    <location>
        <begin position="38"/>
        <end position="58"/>
    </location>
</feature>
<evidence type="ECO:0000256" key="6">
    <source>
        <dbReference type="ARBA" id="ARBA00023136"/>
    </source>
</evidence>
<dbReference type="Proteomes" id="UP000019141">
    <property type="component" value="Unassembled WGS sequence"/>
</dbReference>
<comment type="caution">
    <text evidence="9">The sequence shown here is derived from an EMBL/GenBank/DDBJ whole genome shotgun (WGS) entry which is preliminary data.</text>
</comment>
<feature type="transmembrane region" description="Helical" evidence="7">
    <location>
        <begin position="147"/>
        <end position="172"/>
    </location>
</feature>
<dbReference type="PANTHER" id="PTHR43386:SF1">
    <property type="entry name" value="D,D-DIPEPTIDE TRANSPORT SYSTEM PERMEASE PROTEIN DDPC-RELATED"/>
    <property type="match status" value="1"/>
</dbReference>
<dbReference type="SUPFAM" id="SSF161098">
    <property type="entry name" value="MetI-like"/>
    <property type="match status" value="1"/>
</dbReference>
<keyword evidence="6 7" id="KW-0472">Membrane</keyword>
<feature type="transmembrane region" description="Helical" evidence="7">
    <location>
        <begin position="216"/>
        <end position="242"/>
    </location>
</feature>
<evidence type="ECO:0000256" key="5">
    <source>
        <dbReference type="ARBA" id="ARBA00022989"/>
    </source>
</evidence>